<accession>A0A8H7UI21</accession>
<dbReference type="GO" id="GO:0042274">
    <property type="term" value="P:ribosomal small subunit biogenesis"/>
    <property type="evidence" value="ECO:0007669"/>
    <property type="project" value="TreeGrafter"/>
</dbReference>
<dbReference type="PROSITE" id="PS50102">
    <property type="entry name" value="RRM"/>
    <property type="match status" value="1"/>
</dbReference>
<dbReference type="Proteomes" id="UP000654370">
    <property type="component" value="Unassembled WGS sequence"/>
</dbReference>
<evidence type="ECO:0000256" key="3">
    <source>
        <dbReference type="SAM" id="MobiDB-lite"/>
    </source>
</evidence>
<dbReference type="InterPro" id="IPR034228">
    <property type="entry name" value="Nop6_RRM"/>
</dbReference>
<feature type="compositionally biased region" description="Basic and acidic residues" evidence="3">
    <location>
        <begin position="187"/>
        <end position="196"/>
    </location>
</feature>
<keyword evidence="6" id="KW-1185">Reference proteome</keyword>
<reference evidence="5" key="1">
    <citation type="submission" date="2020-12" db="EMBL/GenBank/DDBJ databases">
        <title>Metabolic potential, ecology and presence of endohyphal bacteria is reflected in genomic diversity of Mucoromycotina.</title>
        <authorList>
            <person name="Muszewska A."/>
            <person name="Okrasinska A."/>
            <person name="Steczkiewicz K."/>
            <person name="Drgas O."/>
            <person name="Orlowska M."/>
            <person name="Perlinska-Lenart U."/>
            <person name="Aleksandrzak-Piekarczyk T."/>
            <person name="Szatraj K."/>
            <person name="Zielenkiewicz U."/>
            <person name="Pilsyk S."/>
            <person name="Malc E."/>
            <person name="Mieczkowski P."/>
            <person name="Kruszewska J.S."/>
            <person name="Biernat P."/>
            <person name="Pawlowska J."/>
        </authorList>
    </citation>
    <scope>NUCLEOTIDE SEQUENCE</scope>
    <source>
        <strain evidence="5">WA0000067209</strain>
    </source>
</reference>
<keyword evidence="1 2" id="KW-0694">RNA-binding</keyword>
<dbReference type="InterPro" id="IPR035979">
    <property type="entry name" value="RBD_domain_sf"/>
</dbReference>
<dbReference type="OrthoDB" id="439808at2759"/>
<name>A0A8H7UI21_MORIS</name>
<dbReference type="CDD" id="cd12400">
    <property type="entry name" value="RRM_Nop6"/>
    <property type="match status" value="1"/>
</dbReference>
<gene>
    <name evidence="5" type="ORF">INT43_007412</name>
</gene>
<feature type="region of interest" description="Disordered" evidence="3">
    <location>
        <begin position="1"/>
        <end position="86"/>
    </location>
</feature>
<evidence type="ECO:0000313" key="5">
    <source>
        <dbReference type="EMBL" id="KAG2182482.1"/>
    </source>
</evidence>
<dbReference type="SUPFAM" id="SSF54928">
    <property type="entry name" value="RNA-binding domain, RBD"/>
    <property type="match status" value="1"/>
</dbReference>
<dbReference type="Pfam" id="PF00076">
    <property type="entry name" value="RRM_1"/>
    <property type="match status" value="1"/>
</dbReference>
<feature type="compositionally biased region" description="Basic and acidic residues" evidence="3">
    <location>
        <begin position="1"/>
        <end position="12"/>
    </location>
</feature>
<dbReference type="EMBL" id="JAEPQZ010000004">
    <property type="protein sequence ID" value="KAG2182482.1"/>
    <property type="molecule type" value="Genomic_DNA"/>
</dbReference>
<evidence type="ECO:0000313" key="6">
    <source>
        <dbReference type="Proteomes" id="UP000654370"/>
    </source>
</evidence>
<dbReference type="Gene3D" id="3.30.70.330">
    <property type="match status" value="1"/>
</dbReference>
<sequence>MVEKKLSKKEQKALAFRKKGKKNAQDDEPAAVPESDLIDDSAPQDSDKTVKGKRARTDGESEKPEEGEPEKRYKKNRRPKKKNANHTGLILFVGNLPFDTTKADLEKHFESAEGLMSTRLMTDKVTKAPKGFAFLEFKDSECLQSALKFHHTLFKRRQINVELTAGGGGKSEARQEKLQVKREKLRTERQKLHEKSIAPANAARVASSYARRQAAEEKEEEEKAQKRQKYSATGVNAIGAGVQMRSFQKD</sequence>
<dbReference type="PANTHER" id="PTHR23236">
    <property type="entry name" value="EUKARYOTIC TRANSLATION INITIATION FACTOR 4B/4H"/>
    <property type="match status" value="1"/>
</dbReference>
<evidence type="ECO:0000256" key="1">
    <source>
        <dbReference type="ARBA" id="ARBA00022884"/>
    </source>
</evidence>
<feature type="compositionally biased region" description="Basic and acidic residues" evidence="3">
    <location>
        <begin position="45"/>
        <end position="71"/>
    </location>
</feature>
<feature type="compositionally biased region" description="Basic and acidic residues" evidence="3">
    <location>
        <begin position="213"/>
        <end position="225"/>
    </location>
</feature>
<comment type="caution">
    <text evidence="5">The sequence shown here is derived from an EMBL/GenBank/DDBJ whole genome shotgun (WGS) entry which is preliminary data.</text>
</comment>
<dbReference type="SMART" id="SM00360">
    <property type="entry name" value="RRM"/>
    <property type="match status" value="1"/>
</dbReference>
<dbReference type="AlphaFoldDB" id="A0A8H7UI21"/>
<dbReference type="InterPro" id="IPR000504">
    <property type="entry name" value="RRM_dom"/>
</dbReference>
<proteinExistence type="predicted"/>
<feature type="compositionally biased region" description="Basic residues" evidence="3">
    <location>
        <begin position="72"/>
        <end position="84"/>
    </location>
</feature>
<feature type="region of interest" description="Disordered" evidence="3">
    <location>
        <begin position="187"/>
        <end position="235"/>
    </location>
</feature>
<feature type="domain" description="RRM" evidence="4">
    <location>
        <begin position="89"/>
        <end position="166"/>
    </location>
</feature>
<organism evidence="5 6">
    <name type="scientific">Mortierella isabellina</name>
    <name type="common">Filamentous fungus</name>
    <name type="synonym">Umbelopsis isabellina</name>
    <dbReference type="NCBI Taxonomy" id="91625"/>
    <lineage>
        <taxon>Eukaryota</taxon>
        <taxon>Fungi</taxon>
        <taxon>Fungi incertae sedis</taxon>
        <taxon>Mucoromycota</taxon>
        <taxon>Mucoromycotina</taxon>
        <taxon>Umbelopsidomycetes</taxon>
        <taxon>Umbelopsidales</taxon>
        <taxon>Umbelopsidaceae</taxon>
        <taxon>Umbelopsis</taxon>
    </lineage>
</organism>
<evidence type="ECO:0000259" key="4">
    <source>
        <dbReference type="PROSITE" id="PS50102"/>
    </source>
</evidence>
<dbReference type="InterPro" id="IPR012677">
    <property type="entry name" value="Nucleotide-bd_a/b_plait_sf"/>
</dbReference>
<protein>
    <recommendedName>
        <fullName evidence="4">RRM domain-containing protein</fullName>
    </recommendedName>
</protein>
<dbReference type="GO" id="GO:0019843">
    <property type="term" value="F:rRNA binding"/>
    <property type="evidence" value="ECO:0007669"/>
    <property type="project" value="TreeGrafter"/>
</dbReference>
<evidence type="ECO:0000256" key="2">
    <source>
        <dbReference type="PROSITE-ProRule" id="PRU00176"/>
    </source>
</evidence>
<dbReference type="GO" id="GO:0005730">
    <property type="term" value="C:nucleolus"/>
    <property type="evidence" value="ECO:0007669"/>
    <property type="project" value="TreeGrafter"/>
</dbReference>
<dbReference type="PANTHER" id="PTHR23236:SF51">
    <property type="entry name" value="NUCLEOLAR PROTEIN 6"/>
    <property type="match status" value="1"/>
</dbReference>